<dbReference type="Proteomes" id="UP001484239">
    <property type="component" value="Unassembled WGS sequence"/>
</dbReference>
<feature type="region of interest" description="Disordered" evidence="1">
    <location>
        <begin position="1"/>
        <end position="30"/>
    </location>
</feature>
<accession>A0ABU9EEH3</accession>
<keyword evidence="3" id="KW-1185">Reference proteome</keyword>
<comment type="caution">
    <text evidence="2">The sequence shown here is derived from an EMBL/GenBank/DDBJ whole genome shotgun (WGS) entry which is preliminary data.</text>
</comment>
<sequence>MNGSRPVDGPGAPHNGAEVRRNGFDGHDAGQDRVEISAEARAMAEADSTGETEEVGLLPQLVVRMRARMAEGFYDRPDVTAQTALNILKSGDL</sequence>
<feature type="compositionally biased region" description="Basic and acidic residues" evidence="1">
    <location>
        <begin position="17"/>
        <end position="30"/>
    </location>
</feature>
<evidence type="ECO:0000313" key="3">
    <source>
        <dbReference type="Proteomes" id="UP001484239"/>
    </source>
</evidence>
<gene>
    <name evidence="2" type="ORF">WI372_16205</name>
</gene>
<evidence type="ECO:0000313" key="2">
    <source>
        <dbReference type="EMBL" id="MEK9502537.1"/>
    </source>
</evidence>
<evidence type="ECO:0000256" key="1">
    <source>
        <dbReference type="SAM" id="MobiDB-lite"/>
    </source>
</evidence>
<name>A0ABU9EEH3_9BACT</name>
<dbReference type="RefSeq" id="WP_405280539.1">
    <property type="nucleotide sequence ID" value="NZ_CP144380.1"/>
</dbReference>
<protein>
    <recommendedName>
        <fullName evidence="4">Anti-sigma-28 factor FlgM C-terminal domain-containing protein</fullName>
    </recommendedName>
</protein>
<dbReference type="EMBL" id="JBBHLI010000012">
    <property type="protein sequence ID" value="MEK9502537.1"/>
    <property type="molecule type" value="Genomic_DNA"/>
</dbReference>
<evidence type="ECO:0008006" key="4">
    <source>
        <dbReference type="Google" id="ProtNLM"/>
    </source>
</evidence>
<organism evidence="2 3">
    <name type="scientific">Gaopeijia maritima</name>
    <dbReference type="NCBI Taxonomy" id="3119007"/>
    <lineage>
        <taxon>Bacteria</taxon>
        <taxon>Pseudomonadati</taxon>
        <taxon>Gemmatimonadota</taxon>
        <taxon>Longimicrobiia</taxon>
        <taxon>Gaopeijiales</taxon>
        <taxon>Gaopeijiaceae</taxon>
        <taxon>Gaopeijia</taxon>
    </lineage>
</organism>
<reference evidence="2 3" key="1">
    <citation type="submission" date="2024-02" db="EMBL/GenBank/DDBJ databases">
        <title>A novel Gemmatimonadota bacterium.</title>
        <authorList>
            <person name="Du Z.-J."/>
            <person name="Ye Y.-Q."/>
        </authorList>
    </citation>
    <scope>NUCLEOTIDE SEQUENCE [LARGE SCALE GENOMIC DNA]</scope>
    <source>
        <strain evidence="2 3">DH-20</strain>
    </source>
</reference>
<proteinExistence type="predicted"/>